<dbReference type="AlphaFoldDB" id="A0A1B7KY46"/>
<dbReference type="Gene3D" id="2.30.30.910">
    <property type="match status" value="1"/>
</dbReference>
<keyword evidence="9" id="KW-1185">Reference proteome</keyword>
<reference evidence="9" key="1">
    <citation type="submission" date="2016-05" db="EMBL/GenBank/DDBJ databases">
        <authorList>
            <person name="Behera P."/>
            <person name="Vaishampayan P."/>
            <person name="Singh N."/>
            <person name="Raina V."/>
            <person name="Suar M."/>
            <person name="Pattnaik A."/>
            <person name="Rastogi G."/>
        </authorList>
    </citation>
    <scope>NUCLEOTIDE SEQUENCE [LARGE SCALE GENOMIC DNA]</scope>
    <source>
        <strain evidence="9">MP23</strain>
    </source>
</reference>
<feature type="domain" description="FlgD Tudor-like" evidence="7">
    <location>
        <begin position="93"/>
        <end position="227"/>
    </location>
</feature>
<comment type="function">
    <text evidence="4 5">Required for flagellar hook formation. May act as a scaffolding protein.</text>
</comment>
<sequence>MSVSVSVNDTSSALASSSATSSSSASNSLTASSADDLQNQFLTLLVAQMKNQDPTNPMDNSQLTSQLAQISTLSGIEKLNTTLGSISGQINDSQQLQASSLIGHGVMVTGSTVLAGSGTTTPFGVELEQASTATTATITDSTGKVVQTINLGALSAGVHTFSWDGTTTDGSTVADGSYNVTVTAANGSTQLTAQPLQYALVNGITSSSSGNLLDLGTYGTTTLSEVRQIL</sequence>
<dbReference type="Pfam" id="PF13861">
    <property type="entry name" value="FLgD_tudor"/>
    <property type="match status" value="1"/>
</dbReference>
<dbReference type="Proteomes" id="UP000078225">
    <property type="component" value="Unassembled WGS sequence"/>
</dbReference>
<keyword evidence="3 5" id="KW-1005">Bacterial flagellum biogenesis</keyword>
<dbReference type="InterPro" id="IPR025963">
    <property type="entry name" value="FLgD_Tudor"/>
</dbReference>
<evidence type="ECO:0000259" key="6">
    <source>
        <dbReference type="Pfam" id="PF13860"/>
    </source>
</evidence>
<evidence type="ECO:0000256" key="4">
    <source>
        <dbReference type="ARBA" id="ARBA00024746"/>
    </source>
</evidence>
<keyword evidence="8" id="KW-0282">Flagellum</keyword>
<comment type="caution">
    <text evidence="8">The sequence shown here is derived from an EMBL/GenBank/DDBJ whole genome shotgun (WGS) entry which is preliminary data.</text>
</comment>
<keyword evidence="8" id="KW-0966">Cell projection</keyword>
<name>A0A1B7KY46_9ENTR</name>
<feature type="domain" description="FlgD/Vpr Ig-like" evidence="6">
    <location>
        <begin position="117"/>
        <end position="187"/>
    </location>
</feature>
<evidence type="ECO:0000259" key="7">
    <source>
        <dbReference type="Pfam" id="PF13861"/>
    </source>
</evidence>
<dbReference type="OrthoDB" id="9785233at2"/>
<organism evidence="8 9">
    <name type="scientific">Mangrovibacter phragmitis</name>
    <dbReference type="NCBI Taxonomy" id="1691903"/>
    <lineage>
        <taxon>Bacteria</taxon>
        <taxon>Pseudomonadati</taxon>
        <taxon>Pseudomonadota</taxon>
        <taxon>Gammaproteobacteria</taxon>
        <taxon>Enterobacterales</taxon>
        <taxon>Enterobacteriaceae</taxon>
        <taxon>Mangrovibacter</taxon>
    </lineage>
</organism>
<dbReference type="InterPro" id="IPR025965">
    <property type="entry name" value="FlgD/Vpr_Ig-like"/>
</dbReference>
<keyword evidence="8" id="KW-0969">Cilium</keyword>
<accession>A0A1B7KY46</accession>
<evidence type="ECO:0000256" key="2">
    <source>
        <dbReference type="ARBA" id="ARBA00016013"/>
    </source>
</evidence>
<dbReference type="Gene3D" id="2.60.40.4070">
    <property type="match status" value="1"/>
</dbReference>
<dbReference type="STRING" id="1691903.A9B99_17630"/>
<protein>
    <recommendedName>
        <fullName evidence="2 5">Basal-body rod modification protein FlgD</fullName>
    </recommendedName>
</protein>
<dbReference type="Pfam" id="PF03963">
    <property type="entry name" value="FlgD"/>
    <property type="match status" value="1"/>
</dbReference>
<comment type="similarity">
    <text evidence="1 5">Belongs to the FlgD family.</text>
</comment>
<evidence type="ECO:0000313" key="8">
    <source>
        <dbReference type="EMBL" id="OAT75003.1"/>
    </source>
</evidence>
<dbReference type="Pfam" id="PF13860">
    <property type="entry name" value="FlgD_ig"/>
    <property type="match status" value="1"/>
</dbReference>
<dbReference type="EMBL" id="LYRP01000050">
    <property type="protein sequence ID" value="OAT75003.1"/>
    <property type="molecule type" value="Genomic_DNA"/>
</dbReference>
<evidence type="ECO:0000256" key="1">
    <source>
        <dbReference type="ARBA" id="ARBA00010577"/>
    </source>
</evidence>
<gene>
    <name evidence="8" type="primary">flgD</name>
    <name evidence="8" type="ORF">A9B99_17630</name>
</gene>
<dbReference type="NCBIfam" id="NF005176">
    <property type="entry name" value="PRK06655.1-1"/>
    <property type="match status" value="1"/>
</dbReference>
<proteinExistence type="inferred from homology"/>
<evidence type="ECO:0000256" key="3">
    <source>
        <dbReference type="ARBA" id="ARBA00022795"/>
    </source>
</evidence>
<dbReference type="GO" id="GO:0044781">
    <property type="term" value="P:bacterial-type flagellum organization"/>
    <property type="evidence" value="ECO:0007669"/>
    <property type="project" value="UniProtKB-UniRule"/>
</dbReference>
<evidence type="ECO:0000313" key="9">
    <source>
        <dbReference type="Proteomes" id="UP000078225"/>
    </source>
</evidence>
<evidence type="ECO:0000256" key="5">
    <source>
        <dbReference type="RuleBase" id="RU362076"/>
    </source>
</evidence>
<dbReference type="RefSeq" id="WP_064601378.1">
    <property type="nucleotide sequence ID" value="NZ_JBDJAE010000003.1"/>
</dbReference>
<dbReference type="InterPro" id="IPR005648">
    <property type="entry name" value="FlgD"/>
</dbReference>